<dbReference type="PATRIC" id="fig|1307839.3.peg.2585"/>
<dbReference type="PRINTS" id="PR00702">
    <property type="entry name" value="ACRIFLAVINRP"/>
</dbReference>
<feature type="transmembrane region" description="Helical" evidence="1">
    <location>
        <begin position="381"/>
        <end position="406"/>
    </location>
</feature>
<feature type="transmembrane region" description="Helical" evidence="1">
    <location>
        <begin position="426"/>
        <end position="447"/>
    </location>
</feature>
<evidence type="ECO:0000256" key="1">
    <source>
        <dbReference type="SAM" id="Phobius"/>
    </source>
</evidence>
<dbReference type="Pfam" id="PF00873">
    <property type="entry name" value="ACR_tran"/>
    <property type="match status" value="1"/>
</dbReference>
<dbReference type="EMBL" id="CP013118">
    <property type="protein sequence ID" value="ALO16092.1"/>
    <property type="molecule type" value="Genomic_DNA"/>
</dbReference>
<feature type="transmembrane region" description="Helical" evidence="1">
    <location>
        <begin position="12"/>
        <end position="31"/>
    </location>
</feature>
<dbReference type="PANTHER" id="PTHR32063">
    <property type="match status" value="1"/>
</dbReference>
<dbReference type="PANTHER" id="PTHR32063:SF33">
    <property type="entry name" value="RND SUPERFAMILY EFFLUX PUMP PERMEASE COMPONENT"/>
    <property type="match status" value="1"/>
</dbReference>
<dbReference type="OrthoDB" id="9798415at2"/>
<keyword evidence="1" id="KW-0472">Membrane</keyword>
<organism evidence="2 3">
    <name type="scientific">Salinivirga cyanobacteriivorans</name>
    <dbReference type="NCBI Taxonomy" id="1307839"/>
    <lineage>
        <taxon>Bacteria</taxon>
        <taxon>Pseudomonadati</taxon>
        <taxon>Bacteroidota</taxon>
        <taxon>Bacteroidia</taxon>
        <taxon>Bacteroidales</taxon>
        <taxon>Salinivirgaceae</taxon>
        <taxon>Salinivirga</taxon>
    </lineage>
</organism>
<feature type="transmembrane region" description="Helical" evidence="1">
    <location>
        <begin position="918"/>
        <end position="941"/>
    </location>
</feature>
<dbReference type="STRING" id="1307839.L21SP5_02465"/>
<proteinExistence type="predicted"/>
<dbReference type="Gene3D" id="1.20.1640.10">
    <property type="entry name" value="Multidrug efflux transporter AcrB transmembrane domain"/>
    <property type="match status" value="2"/>
</dbReference>
<dbReference type="Gene3D" id="3.30.70.1440">
    <property type="entry name" value="Multidrug efflux transporter AcrB pore domain"/>
    <property type="match status" value="1"/>
</dbReference>
<reference evidence="2 3" key="1">
    <citation type="submission" date="2015-11" db="EMBL/GenBank/DDBJ databases">
        <title>Description and complete genome sequence of a novel strain predominating in hypersaline microbial mats and representing a new family of the Bacteriodetes phylum.</title>
        <authorList>
            <person name="Spring S."/>
            <person name="Bunk B."/>
            <person name="Sproer C."/>
            <person name="Klenk H.-P."/>
        </authorList>
    </citation>
    <scope>NUCLEOTIDE SEQUENCE [LARGE SCALE GENOMIC DNA]</scope>
    <source>
        <strain evidence="2 3">L21-Spi-D4</strain>
    </source>
</reference>
<dbReference type="GO" id="GO:0042910">
    <property type="term" value="F:xenobiotic transmembrane transporter activity"/>
    <property type="evidence" value="ECO:0007669"/>
    <property type="project" value="TreeGrafter"/>
</dbReference>
<feature type="transmembrane region" description="Helical" evidence="1">
    <location>
        <begin position="524"/>
        <end position="543"/>
    </location>
</feature>
<gene>
    <name evidence="2" type="primary">mexB</name>
    <name evidence="2" type="ORF">L21SP5_02465</name>
</gene>
<dbReference type="AlphaFoldDB" id="A0A0S2I228"/>
<dbReference type="SUPFAM" id="SSF82693">
    <property type="entry name" value="Multidrug efflux transporter AcrB pore domain, PN1, PN2, PC1 and PC2 subdomains"/>
    <property type="match status" value="2"/>
</dbReference>
<dbReference type="Gene3D" id="3.30.70.1320">
    <property type="entry name" value="Multidrug efflux transporter AcrB pore domain like"/>
    <property type="match status" value="1"/>
</dbReference>
<evidence type="ECO:0000313" key="3">
    <source>
        <dbReference type="Proteomes" id="UP000064893"/>
    </source>
</evidence>
<name>A0A0S2I228_9BACT</name>
<feature type="transmembrane region" description="Helical" evidence="1">
    <location>
        <begin position="890"/>
        <end position="912"/>
    </location>
</feature>
<dbReference type="GO" id="GO:0005886">
    <property type="term" value="C:plasma membrane"/>
    <property type="evidence" value="ECO:0007669"/>
    <property type="project" value="TreeGrafter"/>
</dbReference>
<dbReference type="SUPFAM" id="SSF82866">
    <property type="entry name" value="Multidrug efflux transporter AcrB transmembrane domain"/>
    <property type="match status" value="2"/>
</dbReference>
<accession>A0A0S2I228</accession>
<protein>
    <submittedName>
        <fullName evidence="2">Multidrug-efflux transporter MexB</fullName>
    </submittedName>
</protein>
<keyword evidence="3" id="KW-1185">Reference proteome</keyword>
<dbReference type="InterPro" id="IPR001036">
    <property type="entry name" value="Acrflvin-R"/>
</dbReference>
<feature type="transmembrane region" description="Helical" evidence="1">
    <location>
        <begin position="866"/>
        <end position="883"/>
    </location>
</feature>
<dbReference type="Gene3D" id="3.30.2090.10">
    <property type="entry name" value="Multidrug efflux transporter AcrB TolC docking domain, DN and DC subdomains"/>
    <property type="match status" value="2"/>
</dbReference>
<feature type="transmembrane region" description="Helical" evidence="1">
    <location>
        <begin position="459"/>
        <end position="482"/>
    </location>
</feature>
<dbReference type="SUPFAM" id="SSF82714">
    <property type="entry name" value="Multidrug efflux transporter AcrB TolC docking domain, DN and DC subdomains"/>
    <property type="match status" value="2"/>
</dbReference>
<dbReference type="RefSeq" id="WP_057953495.1">
    <property type="nucleotide sequence ID" value="NZ_CP013118.1"/>
</dbReference>
<keyword evidence="1" id="KW-0812">Transmembrane</keyword>
<evidence type="ECO:0000313" key="2">
    <source>
        <dbReference type="EMBL" id="ALO16092.1"/>
    </source>
</evidence>
<feature type="transmembrane region" description="Helical" evidence="1">
    <location>
        <begin position="993"/>
        <end position="1016"/>
    </location>
</feature>
<feature type="transmembrane region" description="Helical" evidence="1">
    <location>
        <begin position="355"/>
        <end position="375"/>
    </location>
</feature>
<dbReference type="Proteomes" id="UP000064893">
    <property type="component" value="Chromosome"/>
</dbReference>
<dbReference type="InterPro" id="IPR027463">
    <property type="entry name" value="AcrB_DN_DC_subdom"/>
</dbReference>
<dbReference type="Gene3D" id="3.30.70.1430">
    <property type="entry name" value="Multidrug efflux transporter AcrB pore domain"/>
    <property type="match status" value="2"/>
</dbReference>
<sequence precursor="true">MKSIVKYFIKYPIAADLLIFLFSIIGIMSILQMTKSRFPEIESKIVTIETVMPGASPVEMERGVTMKIENQLQGITGIKEINSSSQENVSIVNVELKSKANKQEALSDIKNAVDGIGTFPEDTETPSVHLQEMKDVASTLMLTGSVTHRQLKNYADDIKQQLIVKKNIADVALTGNRPEEIEIALHETSLNRYNLTFNQVAQAVSGANIDVTAGTVETDGQQITVRALGKKYSADEIDDIVVKTTPSGGKVLLKDVAEVKEKFEKGSTEIMLNGKPGIKLEVMTTSKQDITNAVDMVHNYIDTFNTQNTTCQLAMVEDGSIVVNQRINLLLENGLMGMLLVLLVLGLFLNIRLAFWVAISIPVSMLGMFIIAPGFGVNINMFSLFGLILALGLLVDHGIVIAENIYTKYEKGLPANQAAWEGLKEVGSPVLISVVTTCLFFLIFFFLEGTMGDLIADVGYTVLIILIVSLAEAFLILPAHIAHSKALKRGKKPGKVEAFTNNIFETIRLKVYKPVLSFSLKYKLPAFAFFMVAFLLSVALLSGKHLPFTFFPVVDEDTQSIQLEMPPGTSKSKTKHVIKIIQSQIEPVNEYYKSKREDGKDVIQDYILQMGPNDNEATITLYLLNGETRNLEGFRIVNTIRNRVGSLSEAAYVNYGTPSFFGAALSIELTGTNFNDLKRAAEEIYKGLKTMPELKSIQKDDEESGEELIVQLTPEAEALGVSLRDITEQLRSGILGYEIQTLQRGNEEVAINLRYANKDLNSFEDIKNLKIKVSNPERVWETTEYSLKSVAKLVSTRSTKVKKHENGLPIVTVTAEQVNPNEPTPEIQEKVEKELLKPIMHKYPDINYKFGGQSEAANETIASTRAVTPIILLLVFFSIVINFRSFRQAIIVFILIPFTFIGVAVGHLIHGLPLSMLSFYGIIAVAGIVINDSLVFVTRFNQLLQTGVPFNEAVFQAGNSRFRAVVLTSLTTIAGLAPLIFETSLQAQLIIPMAISLSYGLIASTLIMLILLPLLLKFHNSISIWFYWLWNGEKTAPETVEPAVKELKQLKEQNENDE</sequence>
<feature type="transmembrane region" description="Helical" evidence="1">
    <location>
        <begin position="962"/>
        <end position="981"/>
    </location>
</feature>
<feature type="transmembrane region" description="Helical" evidence="1">
    <location>
        <begin position="329"/>
        <end position="348"/>
    </location>
</feature>
<dbReference type="KEGG" id="blq:L21SP5_02465"/>
<keyword evidence="1" id="KW-1133">Transmembrane helix</keyword>